<feature type="domain" description="GerMN" evidence="1">
    <location>
        <begin position="205"/>
        <end position="291"/>
    </location>
</feature>
<dbReference type="RefSeq" id="WP_144092260.1">
    <property type="nucleotide sequence ID" value="NZ_CABHMX010000012.1"/>
</dbReference>
<name>A0A564VCV8_9FIRM</name>
<evidence type="ECO:0000313" key="3">
    <source>
        <dbReference type="Proteomes" id="UP000408482"/>
    </source>
</evidence>
<keyword evidence="3" id="KW-1185">Reference proteome</keyword>
<dbReference type="Proteomes" id="UP000408482">
    <property type="component" value="Unassembled WGS sequence"/>
</dbReference>
<sequence>MKKTILIICVAAACILFGLVAFIGLSGRNKNEEQQYRFYYINSDETRLKEEKYTPEKETTEVMLRNFSESLNNRETREDGISLFPDGVKISSYSIQDGVLNVEFNEAYDKMSRTRELLVRAGIVKIFLQVPGVDSVEIYVGKKPLTDTRGEEVGAMNNDTFVEFSGSDGDVYSYDTFTLYFTNKNGDKLVAEQRSVRYRRNLPKATVVLEQLARGPLEKGHYPTIPENSEVLSLTRANGICYVDYNSVFQDYALDVSEQIAVYSVVNTLIAATDVDKVEISIEGNKEVTFGQNMQLYKFYEWNDSLLAHTKAKKEQKK</sequence>
<protein>
    <submittedName>
        <fullName evidence="2">Sporulation and spore germination</fullName>
    </submittedName>
</protein>
<dbReference type="AlphaFoldDB" id="A0A564VCV8"/>
<dbReference type="SMART" id="SM00909">
    <property type="entry name" value="Germane"/>
    <property type="match status" value="2"/>
</dbReference>
<dbReference type="EMBL" id="CABHNW010000006">
    <property type="protein sequence ID" value="VUX30211.1"/>
    <property type="molecule type" value="Genomic_DNA"/>
</dbReference>
<organism evidence="2 3">
    <name type="scientific">Blautia luti</name>
    <dbReference type="NCBI Taxonomy" id="89014"/>
    <lineage>
        <taxon>Bacteria</taxon>
        <taxon>Bacillati</taxon>
        <taxon>Bacillota</taxon>
        <taxon>Clostridia</taxon>
        <taxon>Lachnospirales</taxon>
        <taxon>Lachnospiraceae</taxon>
        <taxon>Blautia</taxon>
    </lineage>
</organism>
<feature type="domain" description="GerMN" evidence="1">
    <location>
        <begin position="60"/>
        <end position="149"/>
    </location>
</feature>
<accession>A0A564VCV8</accession>
<evidence type="ECO:0000313" key="2">
    <source>
        <dbReference type="EMBL" id="VUX30211.1"/>
    </source>
</evidence>
<evidence type="ECO:0000259" key="1">
    <source>
        <dbReference type="SMART" id="SM00909"/>
    </source>
</evidence>
<gene>
    <name evidence="2" type="ORF">RSSSTS7063_02078</name>
</gene>
<dbReference type="Pfam" id="PF10646">
    <property type="entry name" value="Germane"/>
    <property type="match status" value="2"/>
</dbReference>
<reference evidence="2 3" key="1">
    <citation type="submission" date="2019-07" db="EMBL/GenBank/DDBJ databases">
        <authorList>
            <person name="Hibberd C M."/>
            <person name="Gehrig L. J."/>
            <person name="Chang H.-W."/>
            <person name="Venkatesh S."/>
        </authorList>
    </citation>
    <scope>NUCLEOTIDE SEQUENCE [LARGE SCALE GENOMIC DNA]</scope>
    <source>
        <strain evidence="2">Blautia_luti_SSTS_Bg7063</strain>
    </source>
</reference>
<dbReference type="InterPro" id="IPR019606">
    <property type="entry name" value="GerMN"/>
</dbReference>
<proteinExistence type="predicted"/>